<dbReference type="CDD" id="cd02009">
    <property type="entry name" value="TPP_SHCHC_synthase"/>
    <property type="match status" value="1"/>
</dbReference>
<evidence type="ECO:0000256" key="5">
    <source>
        <dbReference type="ARBA" id="ARBA00023052"/>
    </source>
</evidence>
<evidence type="ECO:0000256" key="4">
    <source>
        <dbReference type="ARBA" id="ARBA00022842"/>
    </source>
</evidence>
<evidence type="ECO:0000256" key="3">
    <source>
        <dbReference type="ARBA" id="ARBA00022723"/>
    </source>
</evidence>
<feature type="domain" description="Thiamine pyrophosphate enzyme TPP-binding" evidence="8">
    <location>
        <begin position="428"/>
        <end position="536"/>
    </location>
</feature>
<dbReference type="SUPFAM" id="SSF52518">
    <property type="entry name" value="Thiamin diphosphate-binding fold (THDP-binding)"/>
    <property type="match status" value="2"/>
</dbReference>
<comment type="catalytic activity">
    <reaction evidence="7">
        <text>isochorismate + 2-oxoglutarate + H(+) = 5-enolpyruvoyl-6-hydroxy-2-succinyl-cyclohex-3-ene-1-carboxylate + CO2</text>
        <dbReference type="Rhea" id="RHEA:25593"/>
        <dbReference type="ChEBI" id="CHEBI:15378"/>
        <dbReference type="ChEBI" id="CHEBI:16526"/>
        <dbReference type="ChEBI" id="CHEBI:16810"/>
        <dbReference type="ChEBI" id="CHEBI:29780"/>
        <dbReference type="ChEBI" id="CHEBI:58818"/>
        <dbReference type="EC" id="2.2.1.9"/>
    </reaction>
</comment>
<reference evidence="11" key="1">
    <citation type="submission" date="2020-10" db="EMBL/GenBank/DDBJ databases">
        <title>Genomic Encyclopedia of Type Strains, Phase IV (KMG-IV): sequencing the most valuable type-strain genomes for metagenomic binning, comparative biology and taxonomic classification.</title>
        <authorList>
            <person name="Goeker M."/>
        </authorList>
    </citation>
    <scope>NUCLEOTIDE SEQUENCE</scope>
    <source>
        <strain evidence="11">DSM 13886</strain>
    </source>
</reference>
<feature type="domain" description="Thiamine pyrophosphate enzyme N-terminal TPP-binding" evidence="9">
    <location>
        <begin position="15"/>
        <end position="125"/>
    </location>
</feature>
<keyword evidence="12" id="KW-1185">Reference proteome</keyword>
<dbReference type="InterPro" id="IPR029061">
    <property type="entry name" value="THDP-binding"/>
</dbReference>
<dbReference type="GO" id="GO:0009234">
    <property type="term" value="P:menaquinone biosynthetic process"/>
    <property type="evidence" value="ECO:0007669"/>
    <property type="project" value="UniProtKB-UniRule"/>
</dbReference>
<evidence type="ECO:0000259" key="10">
    <source>
        <dbReference type="Pfam" id="PF16582"/>
    </source>
</evidence>
<dbReference type="Gene3D" id="3.40.50.970">
    <property type="match status" value="2"/>
</dbReference>
<dbReference type="Pfam" id="PF16582">
    <property type="entry name" value="TPP_enzyme_M_2"/>
    <property type="match status" value="1"/>
</dbReference>
<dbReference type="EMBL" id="JADBEL010000013">
    <property type="protein sequence ID" value="MBE1555465.1"/>
    <property type="molecule type" value="Genomic_DNA"/>
</dbReference>
<keyword evidence="5 7" id="KW-0786">Thiamine pyrophosphate</keyword>
<comment type="similarity">
    <text evidence="7">Belongs to the TPP enzyme family. MenD subfamily.</text>
</comment>
<feature type="domain" description="Menaquinone biosynthesis protein MenD middle" evidence="10">
    <location>
        <begin position="215"/>
        <end position="373"/>
    </location>
</feature>
<evidence type="ECO:0000313" key="11">
    <source>
        <dbReference type="EMBL" id="MBE1555465.1"/>
    </source>
</evidence>
<comment type="pathway">
    <text evidence="7">Quinol/quinone metabolism; menaquinone biosynthesis.</text>
</comment>
<dbReference type="GO" id="GO:0030976">
    <property type="term" value="F:thiamine pyrophosphate binding"/>
    <property type="evidence" value="ECO:0007669"/>
    <property type="project" value="UniProtKB-UniRule"/>
</dbReference>
<dbReference type="Gene3D" id="3.40.50.1220">
    <property type="entry name" value="TPP-binding domain"/>
    <property type="match status" value="1"/>
</dbReference>
<dbReference type="InterPro" id="IPR032264">
    <property type="entry name" value="MenD_middle"/>
</dbReference>
<keyword evidence="6 7" id="KW-0464">Manganese</keyword>
<comment type="subunit">
    <text evidence="7">Homodimer.</text>
</comment>
<evidence type="ECO:0000313" key="12">
    <source>
        <dbReference type="Proteomes" id="UP000658225"/>
    </source>
</evidence>
<dbReference type="Pfam" id="PF02776">
    <property type="entry name" value="TPP_enzyme_N"/>
    <property type="match status" value="1"/>
</dbReference>
<proteinExistence type="inferred from homology"/>
<dbReference type="SUPFAM" id="SSF52467">
    <property type="entry name" value="DHS-like NAD/FAD-binding domain"/>
    <property type="match status" value="1"/>
</dbReference>
<sequence length="570" mass="63212">MDNRAVLTDYVRRMTGALMNSGVTAVVISPGSRSTPLAYAFASTENLDVYMQVDERSAAYFALGLAKASRNPVVLLCTSGTAASNYHPAITEAYYARIPLVVITADRPHELREVGAPQAIDQIRMYGNHVKYSFDFPLAEDNSDIDDFIDRHISRALAVATSTPYGPVHLNVPFREPLLINFEREAPIATFHKRITGSVVLDASTRQQITNLLSKSEKGIIIAGEMPVDLDKKTFWKFAEALNWPVLCDPLSNLRAEVPSSCTELCIDQYDALLKSSMFCGQAVPDTVIRFGAQPVSKPLSLFLKKVRPSTVLAVDESPEFRDSLGVVTHHIQASPEAVFGVVVDKPRTSYMELWAVANNKATAITDRYEGVIGNEGIYAKLLFEHLPNGSDLVSGSSMPIRDVDTFFRKTTKDISIFTNRGTNGIDGVVSTAFGIQVARKRKAWLLIGDLSFLHDVNGLIVSRFHEMDLTIVVINNDGGGIFSYLPQAESGNYFEELFGTPTGLTFDHLAAMYDAQYAAVKTPEVFSEELRRPKNKPVRIIEVFTNRQVNVKAHRDLWTQITERLDQHE</sequence>
<evidence type="ECO:0000256" key="7">
    <source>
        <dbReference type="HAMAP-Rule" id="MF_01659"/>
    </source>
</evidence>
<dbReference type="GO" id="GO:0000287">
    <property type="term" value="F:magnesium ion binding"/>
    <property type="evidence" value="ECO:0007669"/>
    <property type="project" value="UniProtKB-UniRule"/>
</dbReference>
<keyword evidence="1 7" id="KW-0474">Menaquinone biosynthesis</keyword>
<dbReference type="AlphaFoldDB" id="A0A927RDM5"/>
<comment type="pathway">
    <text evidence="7">Quinol/quinone metabolism; 1,4-dihydroxy-2-naphthoate biosynthesis; 1,4-dihydroxy-2-naphthoate from chorismate: step 2/7.</text>
</comment>
<dbReference type="PANTHER" id="PTHR42916:SF1">
    <property type="entry name" value="PROTEIN PHYLLO, CHLOROPLASTIC"/>
    <property type="match status" value="1"/>
</dbReference>
<dbReference type="PIRSF" id="PIRSF004983">
    <property type="entry name" value="MenD"/>
    <property type="match status" value="1"/>
</dbReference>
<keyword evidence="3 7" id="KW-0479">Metal-binding</keyword>
<evidence type="ECO:0000256" key="1">
    <source>
        <dbReference type="ARBA" id="ARBA00022428"/>
    </source>
</evidence>
<evidence type="ECO:0000256" key="6">
    <source>
        <dbReference type="ARBA" id="ARBA00023211"/>
    </source>
</evidence>
<protein>
    <recommendedName>
        <fullName evidence="7">2-succinyl-5-enolpyruvyl-6-hydroxy-3-cyclohexene-1-carboxylate synthase</fullName>
        <shortName evidence="7">SEPHCHC synthase</shortName>
        <ecNumber evidence="7">2.2.1.9</ecNumber>
    </recommendedName>
    <alternativeName>
        <fullName evidence="7">Menaquinone biosynthesis protein MenD</fullName>
    </alternativeName>
</protein>
<dbReference type="Pfam" id="PF02775">
    <property type="entry name" value="TPP_enzyme_C"/>
    <property type="match status" value="1"/>
</dbReference>
<comment type="caution">
    <text evidence="11">The sequence shown here is derived from an EMBL/GenBank/DDBJ whole genome shotgun (WGS) entry which is preliminary data.</text>
</comment>
<dbReference type="RefSeq" id="WP_192599178.1">
    <property type="nucleotide sequence ID" value="NZ_JADBEL010000013.1"/>
</dbReference>
<organism evidence="11 12">
    <name type="scientific">Sporosarcina limicola</name>
    <dbReference type="NCBI Taxonomy" id="34101"/>
    <lineage>
        <taxon>Bacteria</taxon>
        <taxon>Bacillati</taxon>
        <taxon>Bacillota</taxon>
        <taxon>Bacilli</taxon>
        <taxon>Bacillales</taxon>
        <taxon>Caryophanaceae</taxon>
        <taxon>Sporosarcina</taxon>
    </lineage>
</organism>
<keyword evidence="2 7" id="KW-0808">Transferase</keyword>
<keyword evidence="4 7" id="KW-0460">Magnesium</keyword>
<evidence type="ECO:0000256" key="2">
    <source>
        <dbReference type="ARBA" id="ARBA00022679"/>
    </source>
</evidence>
<name>A0A927RDM5_9BACL</name>
<dbReference type="InterPro" id="IPR029035">
    <property type="entry name" value="DHS-like_NAD/FAD-binding_dom"/>
</dbReference>
<evidence type="ECO:0000259" key="8">
    <source>
        <dbReference type="Pfam" id="PF02775"/>
    </source>
</evidence>
<dbReference type="InterPro" id="IPR012001">
    <property type="entry name" value="Thiamin_PyroP_enz_TPP-bd_dom"/>
</dbReference>
<dbReference type="Proteomes" id="UP000658225">
    <property type="component" value="Unassembled WGS sequence"/>
</dbReference>
<gene>
    <name evidence="7" type="primary">menD</name>
    <name evidence="11" type="ORF">H4683_002570</name>
</gene>
<dbReference type="InterPro" id="IPR011766">
    <property type="entry name" value="TPP_enzyme_TPP-bd"/>
</dbReference>
<accession>A0A927RDM5</accession>
<dbReference type="PANTHER" id="PTHR42916">
    <property type="entry name" value="2-SUCCINYL-5-ENOLPYRUVYL-6-HYDROXY-3-CYCLOHEXENE-1-CARBOXYLATE SYNTHASE"/>
    <property type="match status" value="1"/>
</dbReference>
<comment type="function">
    <text evidence="7">Catalyzes the thiamine diphosphate-dependent decarboxylation of 2-oxoglutarate and the subsequent addition of the resulting succinic semialdehyde-thiamine pyrophosphate anion to isochorismate to yield 2-succinyl-5-enolpyruvyl-6-hydroxy-3-cyclohexene-1-carboxylate (SEPHCHC).</text>
</comment>
<dbReference type="NCBIfam" id="TIGR00173">
    <property type="entry name" value="menD"/>
    <property type="match status" value="1"/>
</dbReference>
<dbReference type="GO" id="GO:0030145">
    <property type="term" value="F:manganese ion binding"/>
    <property type="evidence" value="ECO:0007669"/>
    <property type="project" value="UniProtKB-UniRule"/>
</dbReference>
<comment type="cofactor">
    <cofactor evidence="7">
        <name>thiamine diphosphate</name>
        <dbReference type="ChEBI" id="CHEBI:58937"/>
    </cofactor>
    <text evidence="7">Binds 1 thiamine pyrophosphate per subunit.</text>
</comment>
<dbReference type="GO" id="GO:0070204">
    <property type="term" value="F:2-succinyl-5-enolpyruvyl-6-hydroxy-3-cyclohexene-1-carboxylic-acid synthase activity"/>
    <property type="evidence" value="ECO:0007669"/>
    <property type="project" value="UniProtKB-UniRule"/>
</dbReference>
<dbReference type="InterPro" id="IPR004433">
    <property type="entry name" value="MenaQ_synth_MenD"/>
</dbReference>
<dbReference type="HAMAP" id="MF_01659">
    <property type="entry name" value="MenD"/>
    <property type="match status" value="1"/>
</dbReference>
<evidence type="ECO:0000259" key="9">
    <source>
        <dbReference type="Pfam" id="PF02776"/>
    </source>
</evidence>
<dbReference type="EC" id="2.2.1.9" evidence="7"/>
<dbReference type="CDD" id="cd07037">
    <property type="entry name" value="TPP_PYR_MenD"/>
    <property type="match status" value="1"/>
</dbReference>
<comment type="cofactor">
    <cofactor evidence="7">
        <name>Mg(2+)</name>
        <dbReference type="ChEBI" id="CHEBI:18420"/>
    </cofactor>
    <cofactor evidence="7">
        <name>Mn(2+)</name>
        <dbReference type="ChEBI" id="CHEBI:29035"/>
    </cofactor>
</comment>